<keyword evidence="3" id="KW-1185">Reference proteome</keyword>
<proteinExistence type="predicted"/>
<dbReference type="SUPFAM" id="SSF54427">
    <property type="entry name" value="NTF2-like"/>
    <property type="match status" value="1"/>
</dbReference>
<dbReference type="Gene3D" id="3.10.450.50">
    <property type="match status" value="1"/>
</dbReference>
<organism evidence="2 3">
    <name type="scientific">Mucilaginibacter lutimaris</name>
    <dbReference type="NCBI Taxonomy" id="931629"/>
    <lineage>
        <taxon>Bacteria</taxon>
        <taxon>Pseudomonadati</taxon>
        <taxon>Bacteroidota</taxon>
        <taxon>Sphingobacteriia</taxon>
        <taxon>Sphingobacteriales</taxon>
        <taxon>Sphingobacteriaceae</taxon>
        <taxon>Mucilaginibacter</taxon>
    </lineage>
</organism>
<gene>
    <name evidence="2" type="ORF">ACFQZI_00335</name>
</gene>
<dbReference type="InterPro" id="IPR037401">
    <property type="entry name" value="SnoaL-like"/>
</dbReference>
<reference evidence="3" key="1">
    <citation type="journal article" date="2019" name="Int. J. Syst. Evol. Microbiol.">
        <title>The Global Catalogue of Microorganisms (GCM) 10K type strain sequencing project: providing services to taxonomists for standard genome sequencing and annotation.</title>
        <authorList>
            <consortium name="The Broad Institute Genomics Platform"/>
            <consortium name="The Broad Institute Genome Sequencing Center for Infectious Disease"/>
            <person name="Wu L."/>
            <person name="Ma J."/>
        </authorList>
    </citation>
    <scope>NUCLEOTIDE SEQUENCE [LARGE SCALE GENOMIC DNA]</scope>
    <source>
        <strain evidence="3">CCUG 60742</strain>
    </source>
</reference>
<dbReference type="RefSeq" id="WP_377137198.1">
    <property type="nucleotide sequence ID" value="NZ_JBHTIA010000002.1"/>
</dbReference>
<accession>A0ABW2ZB89</accession>
<dbReference type="Proteomes" id="UP001597073">
    <property type="component" value="Unassembled WGS sequence"/>
</dbReference>
<evidence type="ECO:0000313" key="2">
    <source>
        <dbReference type="EMBL" id="MFD0763278.1"/>
    </source>
</evidence>
<protein>
    <submittedName>
        <fullName evidence="2">Nuclear transport factor 2 family protein</fullName>
    </submittedName>
</protein>
<name>A0ABW2ZB89_9SPHI</name>
<evidence type="ECO:0000313" key="3">
    <source>
        <dbReference type="Proteomes" id="UP001597073"/>
    </source>
</evidence>
<dbReference type="Pfam" id="PF13577">
    <property type="entry name" value="SnoaL_4"/>
    <property type="match status" value="1"/>
</dbReference>
<dbReference type="EMBL" id="JBHTIA010000002">
    <property type="protein sequence ID" value="MFD0763278.1"/>
    <property type="molecule type" value="Genomic_DNA"/>
</dbReference>
<feature type="domain" description="SnoaL-like" evidence="1">
    <location>
        <begin position="4"/>
        <end position="132"/>
    </location>
</feature>
<comment type="caution">
    <text evidence="2">The sequence shown here is derived from an EMBL/GenBank/DDBJ whole genome shotgun (WGS) entry which is preliminary data.</text>
</comment>
<sequence>MSIQELEDRILLRELVDNVSILGDQKDFNAQLNLFAEDALSETFAEGALVLEVKGREEMAKAFSKFLKEYETVYHFNGQHVVTYNGDEASGTCYCFITLISSENGKKVKTYIGAVYHDEYIRQDGRWLIAKRIGNFEWQEKMLLTNRKI</sequence>
<dbReference type="InterPro" id="IPR032710">
    <property type="entry name" value="NTF2-like_dom_sf"/>
</dbReference>
<evidence type="ECO:0000259" key="1">
    <source>
        <dbReference type="Pfam" id="PF13577"/>
    </source>
</evidence>